<proteinExistence type="predicted"/>
<dbReference type="Proteomes" id="UP000198888">
    <property type="component" value="Unassembled WGS sequence"/>
</dbReference>
<dbReference type="AlphaFoldDB" id="A0A1H6WFU4"/>
<accession>A0A1H6WFU4</accession>
<evidence type="ECO:0000313" key="3">
    <source>
        <dbReference type="Proteomes" id="UP000198888"/>
    </source>
</evidence>
<sequence>MASDDSEHDKQPISLRVPQSELNAWDEAVENDEYNDRTKLIRRATNLEVSGGFDKQSELESVDVDLAPVENRLQSLENRFRDIEETLSRLETNIAYLIDLEGETVNIKSEVYETLPRFESQRDAENTIKNNAYELTNPDGLRSDEYGWVQDIQTKFAGYSDQDVLSTLDTLISDIGSVNQFSKDGKRFIFEVEE</sequence>
<dbReference type="RefSeq" id="WP_089673262.1">
    <property type="nucleotide sequence ID" value="NZ_CP024845.1"/>
</dbReference>
<dbReference type="EMBL" id="FNYR01000023">
    <property type="protein sequence ID" value="SEJ12977.1"/>
    <property type="molecule type" value="Genomic_DNA"/>
</dbReference>
<keyword evidence="3" id="KW-1185">Reference proteome</keyword>
<organism evidence="2 3">
    <name type="scientific">Halohasta litchfieldiae</name>
    <dbReference type="NCBI Taxonomy" id="1073996"/>
    <lineage>
        <taxon>Archaea</taxon>
        <taxon>Methanobacteriati</taxon>
        <taxon>Methanobacteriota</taxon>
        <taxon>Stenosarchaea group</taxon>
        <taxon>Halobacteria</taxon>
        <taxon>Halobacteriales</taxon>
        <taxon>Haloferacaceae</taxon>
        <taxon>Halohasta</taxon>
    </lineage>
</organism>
<dbReference type="STRING" id="1073996.SAMN05444271_12340"/>
<keyword evidence="1" id="KW-0175">Coiled coil</keyword>
<reference evidence="2 3" key="1">
    <citation type="submission" date="2016-10" db="EMBL/GenBank/DDBJ databases">
        <authorList>
            <person name="de Groot N.N."/>
        </authorList>
    </citation>
    <scope>NUCLEOTIDE SEQUENCE [LARGE SCALE GENOMIC DNA]</scope>
    <source>
        <strain evidence="2 3">DSM 22187</strain>
    </source>
</reference>
<accession>A0A2H4PY71</accession>
<protein>
    <submittedName>
        <fullName evidence="2">Uncharacterized protein</fullName>
    </submittedName>
</protein>
<feature type="coiled-coil region" evidence="1">
    <location>
        <begin position="66"/>
        <end position="93"/>
    </location>
</feature>
<evidence type="ECO:0000313" key="2">
    <source>
        <dbReference type="EMBL" id="SEJ12977.1"/>
    </source>
</evidence>
<name>A0A1H6WFU4_9EURY</name>
<gene>
    <name evidence="2" type="ORF">SAMN05444271_12340</name>
</gene>
<dbReference type="GeneID" id="35001051"/>
<dbReference type="KEGG" id="hae:halTADL_0225"/>
<evidence type="ECO:0000256" key="1">
    <source>
        <dbReference type="SAM" id="Coils"/>
    </source>
</evidence>